<feature type="region of interest" description="Disordered" evidence="9">
    <location>
        <begin position="102"/>
        <end position="123"/>
    </location>
</feature>
<dbReference type="GO" id="GO:0030154">
    <property type="term" value="P:cell differentiation"/>
    <property type="evidence" value="ECO:0007669"/>
    <property type="project" value="UniProtKB-KW"/>
</dbReference>
<evidence type="ECO:0000313" key="12">
    <source>
        <dbReference type="EMBL" id="NXN96165.1"/>
    </source>
</evidence>
<comment type="subcellular location">
    <subcellularLocation>
        <location evidence="1">Cytoplasm</location>
    </subcellularLocation>
</comment>
<dbReference type="AlphaFoldDB" id="A0A7L1N9L1"/>
<keyword evidence="4" id="KW-0217">Developmental protein</keyword>
<evidence type="ECO:0000256" key="9">
    <source>
        <dbReference type="SAM" id="MobiDB-lite"/>
    </source>
</evidence>
<evidence type="ECO:0000256" key="3">
    <source>
        <dbReference type="ARBA" id="ARBA00013420"/>
    </source>
</evidence>
<keyword evidence="13" id="KW-1185">Reference proteome</keyword>
<keyword evidence="8" id="KW-0744">Spermatogenesis</keyword>
<evidence type="ECO:0000313" key="13">
    <source>
        <dbReference type="Proteomes" id="UP000565785"/>
    </source>
</evidence>
<dbReference type="Gene3D" id="3.30.420.610">
    <property type="entry name" value="LOTUS domain-like"/>
    <property type="match status" value="2"/>
</dbReference>
<dbReference type="PROSITE" id="PS50304">
    <property type="entry name" value="TUDOR"/>
    <property type="match status" value="1"/>
</dbReference>
<dbReference type="SUPFAM" id="SSF63748">
    <property type="entry name" value="Tudor/PWWP/MBT"/>
    <property type="match status" value="1"/>
</dbReference>
<evidence type="ECO:0000259" key="10">
    <source>
        <dbReference type="PROSITE" id="PS50304"/>
    </source>
</evidence>
<dbReference type="PANTHER" id="PTHR22948:SF19">
    <property type="entry name" value="TUDOR DOMAIN-CONTAINING PROTEIN 5"/>
    <property type="match status" value="1"/>
</dbReference>
<gene>
    <name evidence="12" type="primary">Tdrd5</name>
    <name evidence="12" type="ORF">RHICYA_R06985</name>
</gene>
<evidence type="ECO:0000256" key="6">
    <source>
        <dbReference type="ARBA" id="ARBA00022737"/>
    </source>
</evidence>
<dbReference type="PANTHER" id="PTHR22948">
    <property type="entry name" value="TUDOR DOMAIN CONTAINING PROTEIN"/>
    <property type="match status" value="1"/>
</dbReference>
<dbReference type="OrthoDB" id="9385688at2759"/>
<feature type="non-terminal residue" evidence="12">
    <location>
        <position position="503"/>
    </location>
</feature>
<comment type="caution">
    <text evidence="12">The sequence shown here is derived from an EMBL/GenBank/DDBJ whole genome shotgun (WGS) entry which is preliminary data.</text>
</comment>
<dbReference type="SMART" id="SM00333">
    <property type="entry name" value="TUDOR"/>
    <property type="match status" value="1"/>
</dbReference>
<dbReference type="InterPro" id="IPR035437">
    <property type="entry name" value="SNase_OB-fold_sf"/>
</dbReference>
<feature type="domain" description="HTH OST-type" evidence="11">
    <location>
        <begin position="6"/>
        <end position="79"/>
    </location>
</feature>
<feature type="compositionally biased region" description="Polar residues" evidence="9">
    <location>
        <begin position="109"/>
        <end position="118"/>
    </location>
</feature>
<comment type="similarity">
    <text evidence="2">Belongs to the TDRD5 family.</text>
</comment>
<keyword evidence="6" id="KW-0677">Repeat</keyword>
<dbReference type="EMBL" id="VXBP01004008">
    <property type="protein sequence ID" value="NXN96165.1"/>
    <property type="molecule type" value="Genomic_DNA"/>
</dbReference>
<dbReference type="Proteomes" id="UP000565785">
    <property type="component" value="Unassembled WGS sequence"/>
</dbReference>
<feature type="non-terminal residue" evidence="12">
    <location>
        <position position="1"/>
    </location>
</feature>
<evidence type="ECO:0000256" key="1">
    <source>
        <dbReference type="ARBA" id="ARBA00004496"/>
    </source>
</evidence>
<evidence type="ECO:0000256" key="7">
    <source>
        <dbReference type="ARBA" id="ARBA00022782"/>
    </source>
</evidence>
<feature type="domain" description="HTH OST-type" evidence="11">
    <location>
        <begin position="123"/>
        <end position="198"/>
    </location>
</feature>
<dbReference type="Pfam" id="PF12872">
    <property type="entry name" value="OST-HTH"/>
    <property type="match status" value="2"/>
</dbReference>
<accession>A0A7L1N9L1</accession>
<keyword evidence="5" id="KW-0963">Cytoplasm</keyword>
<dbReference type="InterPro" id="IPR002999">
    <property type="entry name" value="Tudor"/>
</dbReference>
<dbReference type="PROSITE" id="PS51644">
    <property type="entry name" value="HTH_OST"/>
    <property type="match status" value="2"/>
</dbReference>
<keyword evidence="7" id="KW-0221">Differentiation</keyword>
<proteinExistence type="inferred from homology"/>
<dbReference type="GO" id="GO:0005737">
    <property type="term" value="C:cytoplasm"/>
    <property type="evidence" value="ECO:0007669"/>
    <property type="project" value="UniProtKB-SubCell"/>
</dbReference>
<evidence type="ECO:0000256" key="5">
    <source>
        <dbReference type="ARBA" id="ARBA00022490"/>
    </source>
</evidence>
<dbReference type="InterPro" id="IPR050621">
    <property type="entry name" value="Tudor_domain_containing"/>
</dbReference>
<evidence type="ECO:0000256" key="4">
    <source>
        <dbReference type="ARBA" id="ARBA00022473"/>
    </source>
</evidence>
<dbReference type="InterPro" id="IPR041966">
    <property type="entry name" value="LOTUS-like"/>
</dbReference>
<protein>
    <recommendedName>
        <fullName evidence="3">Tudor domain-containing protein 5</fullName>
    </recommendedName>
</protein>
<evidence type="ECO:0000259" key="11">
    <source>
        <dbReference type="PROSITE" id="PS51644"/>
    </source>
</evidence>
<dbReference type="GO" id="GO:0007283">
    <property type="term" value="P:spermatogenesis"/>
    <property type="evidence" value="ECO:0007669"/>
    <property type="project" value="UniProtKB-KW"/>
</dbReference>
<feature type="domain" description="Tudor" evidence="10">
    <location>
        <begin position="363"/>
        <end position="420"/>
    </location>
</feature>
<sequence>SKQTELMELVKKEVRSLLIAAKKGLTPAQLEQEYLAVVGKPFPLQDLGFQSALELVANMPEVVRICPYGKDTLILKAIADEATKDVAELVARQRCTKARKSVAVRTDAASPSQNSKTLPQKGKASLLPPTVKAELQDLLSSSPVLLSDFDTAFFRRFGREFQYTQHGFFSMLEALSSVSDIIEVEQTRAGSLLFLKKYRASEVEKEEVLQASLAVEMPPLEPTCETESFYLTAEEMSEPVETQTVGRAVLLGHGLSFGHCSVMNRRWSKIQPIDLERSLLEKLILTPEIPPDAVQDRRLCSLPALERRCMVGVLVGFIVSPDQFYVNICSKEPPSDLQNMMSEMRYLYSHKIVSDRYVMPASSVRPGQLCCVMVANWWYRAIIHRVISDQEVEVFCADYGNLEIVQKSCLRFLKWCYLKLPAQAIPCSLAGVKPVEGVWSSAATLLFKELCVSKLLVGIVDKYVNGVLHLFLCDTSTKEDVYFHWVLTDRGHADICEENAPFQ</sequence>
<dbReference type="Pfam" id="PF00567">
    <property type="entry name" value="TUDOR"/>
    <property type="match status" value="1"/>
</dbReference>
<organism evidence="12 13">
    <name type="scientific">Rhinopomastus cyanomelas</name>
    <name type="common">Common scimitarbill</name>
    <dbReference type="NCBI Taxonomy" id="113115"/>
    <lineage>
        <taxon>Eukaryota</taxon>
        <taxon>Metazoa</taxon>
        <taxon>Chordata</taxon>
        <taxon>Craniata</taxon>
        <taxon>Vertebrata</taxon>
        <taxon>Euteleostomi</taxon>
        <taxon>Archelosauria</taxon>
        <taxon>Archosauria</taxon>
        <taxon>Dinosauria</taxon>
        <taxon>Saurischia</taxon>
        <taxon>Theropoda</taxon>
        <taxon>Coelurosauria</taxon>
        <taxon>Aves</taxon>
        <taxon>Neognathae</taxon>
        <taxon>Neoaves</taxon>
        <taxon>Telluraves</taxon>
        <taxon>Coraciimorphae</taxon>
        <taxon>Bucerotiformes</taxon>
        <taxon>Rhinopomastidae</taxon>
        <taxon>Rhinopomastus</taxon>
    </lineage>
</organism>
<dbReference type="Gene3D" id="2.30.30.140">
    <property type="match status" value="1"/>
</dbReference>
<reference evidence="12 13" key="1">
    <citation type="submission" date="2019-09" db="EMBL/GenBank/DDBJ databases">
        <title>Bird 10,000 Genomes (B10K) Project - Family phase.</title>
        <authorList>
            <person name="Zhang G."/>
        </authorList>
    </citation>
    <scope>NUCLEOTIDE SEQUENCE [LARGE SCALE GENOMIC DNA]</scope>
    <source>
        <strain evidence="12">B10K-DU-002-35</strain>
        <tissue evidence="12">Muscle</tissue>
    </source>
</reference>
<name>A0A7L1N9L1_RHICY</name>
<dbReference type="Gene3D" id="2.40.50.90">
    <property type="match status" value="1"/>
</dbReference>
<evidence type="ECO:0000256" key="8">
    <source>
        <dbReference type="ARBA" id="ARBA00022871"/>
    </source>
</evidence>
<evidence type="ECO:0000256" key="2">
    <source>
        <dbReference type="ARBA" id="ARBA00010384"/>
    </source>
</evidence>
<dbReference type="InterPro" id="IPR025605">
    <property type="entry name" value="OST-HTH/LOTUS_dom"/>
</dbReference>